<protein>
    <submittedName>
        <fullName evidence="1">Uncharacterized protein</fullName>
    </submittedName>
</protein>
<dbReference type="GeneID" id="56039555"/>
<reference evidence="1 2" key="1">
    <citation type="submission" date="2020-06" db="EMBL/GenBank/DDBJ databases">
        <title>NJ-3-1, isolated from saline soil.</title>
        <authorList>
            <person name="Cui H.L."/>
            <person name="Shi X."/>
        </authorList>
    </citation>
    <scope>NUCLEOTIDE SEQUENCE [LARGE SCALE GENOMIC DNA]</scope>
    <source>
        <strain evidence="1 2">NJ-3-1</strain>
    </source>
</reference>
<proteinExistence type="predicted"/>
<name>A0A7D5LD19_9EURY</name>
<evidence type="ECO:0000313" key="2">
    <source>
        <dbReference type="Proteomes" id="UP000509626"/>
    </source>
</evidence>
<dbReference type="AlphaFoldDB" id="A0A7D5LD19"/>
<gene>
    <name evidence="1" type="ORF">HUG12_18810</name>
</gene>
<accession>A0A7D5LD19</accession>
<dbReference type="RefSeq" id="WP_179270252.1">
    <property type="nucleotide sequence ID" value="NZ_CP058579.1"/>
</dbReference>
<sequence>MDSNGLPDDVDEAVPLYHRIWDRFGDEPFAARELAQWLDAHEADGRDRGTRDLPDRLASLVAYGLLRRDGPDRFRVRCRPGESAAEWHARLEPRTEALHRRVHGADLYDGSADDGGDPEGEIRYRGSAYRGVLVDGSTDVGELHDALTEVLERSPEYDGVVLRAPATEAGTVQWLADGLYDVGATDVDGRRFEKVNSLVVGDDKDALEYRMFLAPERA</sequence>
<dbReference type="KEGG" id="halu:HUG12_18810"/>
<evidence type="ECO:0000313" key="1">
    <source>
        <dbReference type="EMBL" id="QLG63668.1"/>
    </source>
</evidence>
<dbReference type="Proteomes" id="UP000509626">
    <property type="component" value="Chromosome"/>
</dbReference>
<dbReference type="EMBL" id="CP058579">
    <property type="protein sequence ID" value="QLG63668.1"/>
    <property type="molecule type" value="Genomic_DNA"/>
</dbReference>
<organism evidence="1 2">
    <name type="scientific">Halorarum salinum</name>
    <dbReference type="NCBI Taxonomy" id="2743089"/>
    <lineage>
        <taxon>Archaea</taxon>
        <taxon>Methanobacteriati</taxon>
        <taxon>Methanobacteriota</taxon>
        <taxon>Stenosarchaea group</taxon>
        <taxon>Halobacteria</taxon>
        <taxon>Halobacteriales</taxon>
        <taxon>Haloferacaceae</taxon>
        <taxon>Halorarum</taxon>
    </lineage>
</organism>
<dbReference type="OrthoDB" id="204222at2157"/>
<keyword evidence="2" id="KW-1185">Reference proteome</keyword>